<reference evidence="2 3" key="1">
    <citation type="submission" date="2019-04" db="EMBL/GenBank/DDBJ databases">
        <title>Herbidospora sp. NEAU-GS14.nov., a novel actinomycete isolated from soil.</title>
        <authorList>
            <person name="Han L."/>
        </authorList>
    </citation>
    <scope>NUCLEOTIDE SEQUENCE [LARGE SCALE GENOMIC DNA]</scope>
    <source>
        <strain evidence="2 3">NEAU-GS14</strain>
    </source>
</reference>
<evidence type="ECO:0000313" key="2">
    <source>
        <dbReference type="EMBL" id="TKK84288.1"/>
    </source>
</evidence>
<dbReference type="RefSeq" id="WP_137250548.1">
    <property type="nucleotide sequence ID" value="NZ_SZQA01000036.1"/>
</dbReference>
<evidence type="ECO:0000256" key="1">
    <source>
        <dbReference type="ARBA" id="ARBA00023002"/>
    </source>
</evidence>
<proteinExistence type="predicted"/>
<dbReference type="OrthoDB" id="5115613at2"/>
<dbReference type="SUPFAM" id="SSF50475">
    <property type="entry name" value="FMN-binding split barrel"/>
    <property type="match status" value="1"/>
</dbReference>
<dbReference type="GO" id="GO:0016627">
    <property type="term" value="F:oxidoreductase activity, acting on the CH-CH group of donors"/>
    <property type="evidence" value="ECO:0007669"/>
    <property type="project" value="TreeGrafter"/>
</dbReference>
<dbReference type="PANTHER" id="PTHR35176">
    <property type="entry name" value="HEME OXYGENASE HI_0854-RELATED"/>
    <property type="match status" value="1"/>
</dbReference>
<dbReference type="Gene3D" id="2.30.110.10">
    <property type="entry name" value="Electron Transport, Fmn-binding Protein, Chain A"/>
    <property type="match status" value="1"/>
</dbReference>
<dbReference type="PANTHER" id="PTHR35176:SF6">
    <property type="entry name" value="HEME OXYGENASE HI_0854-RELATED"/>
    <property type="match status" value="1"/>
</dbReference>
<name>A0A4U3M5X6_9ACTN</name>
<dbReference type="Proteomes" id="UP000308705">
    <property type="component" value="Unassembled WGS sequence"/>
</dbReference>
<dbReference type="GO" id="GO:0005829">
    <property type="term" value="C:cytosol"/>
    <property type="evidence" value="ECO:0007669"/>
    <property type="project" value="TreeGrafter"/>
</dbReference>
<evidence type="ECO:0000313" key="3">
    <source>
        <dbReference type="Proteomes" id="UP000308705"/>
    </source>
</evidence>
<organism evidence="2 3">
    <name type="scientific">Herbidospora galbida</name>
    <dbReference type="NCBI Taxonomy" id="2575442"/>
    <lineage>
        <taxon>Bacteria</taxon>
        <taxon>Bacillati</taxon>
        <taxon>Actinomycetota</taxon>
        <taxon>Actinomycetes</taxon>
        <taxon>Streptosporangiales</taxon>
        <taxon>Streptosporangiaceae</taxon>
        <taxon>Herbidospora</taxon>
    </lineage>
</organism>
<dbReference type="AlphaFoldDB" id="A0A4U3M5X6"/>
<dbReference type="EMBL" id="SZQA01000036">
    <property type="protein sequence ID" value="TKK84288.1"/>
    <property type="molecule type" value="Genomic_DNA"/>
</dbReference>
<dbReference type="GO" id="GO:0070967">
    <property type="term" value="F:coenzyme F420 binding"/>
    <property type="evidence" value="ECO:0007669"/>
    <property type="project" value="TreeGrafter"/>
</dbReference>
<comment type="caution">
    <text evidence="2">The sequence shown here is derived from an EMBL/GenBank/DDBJ whole genome shotgun (WGS) entry which is preliminary data.</text>
</comment>
<dbReference type="InterPro" id="IPR012349">
    <property type="entry name" value="Split_barrel_FMN-bd"/>
</dbReference>
<keyword evidence="1" id="KW-0560">Oxidoreductase</keyword>
<dbReference type="InterPro" id="IPR052019">
    <property type="entry name" value="F420H2_bilvrd_red/Heme_oxyg"/>
</dbReference>
<gene>
    <name evidence="2" type="ORF">FDA94_30700</name>
</gene>
<protein>
    <submittedName>
        <fullName evidence="2">Pyridoxamine 5'-phosphate oxidase</fullName>
    </submittedName>
</protein>
<sequence>MATWQEIENDAPEFAARFLRLFDVGKHKTMATLRRDGSPRISGTETQFKQGELWLGSMTKAVKAADLLRDGRMALHGPTTDPGEEGSGTWPGEAKLSGRAVEVTDPLVVKAVVGGEPGESHLFRVEIDSAVITRVEEAMLVIESWAPGRGVRVVRRR</sequence>
<accession>A0A4U3M5X6</accession>
<keyword evidence="3" id="KW-1185">Reference proteome</keyword>